<evidence type="ECO:0000256" key="5">
    <source>
        <dbReference type="ARBA" id="ARBA00023186"/>
    </source>
</evidence>
<reference evidence="8" key="1">
    <citation type="submission" date="2016-06" db="EMBL/GenBank/DDBJ databases">
        <authorList>
            <person name="Rodrigo-Torres Lidia"/>
            <person name="Arahal R.David."/>
        </authorList>
    </citation>
    <scope>NUCLEOTIDE SEQUENCE [LARGE SCALE GENOMIC DNA]</scope>
    <source>
        <strain evidence="8">CECT 7223</strain>
    </source>
</reference>
<dbReference type="GO" id="GO:0005524">
    <property type="term" value="F:ATP binding"/>
    <property type="evidence" value="ECO:0007669"/>
    <property type="project" value="UniProtKB-KW"/>
</dbReference>
<dbReference type="AlphaFoldDB" id="A0A1C3J1A2"/>
<dbReference type="InterPro" id="IPR045427">
    <property type="entry name" value="MoxR"/>
</dbReference>
<dbReference type="RefSeq" id="WP_012600558.1">
    <property type="nucleotide sequence ID" value="NC_011744.2"/>
</dbReference>
<dbReference type="InterPro" id="IPR041538">
    <property type="entry name" value="RavA-like_AAA_lid"/>
</dbReference>
<feature type="domain" description="AAA+ ATPase" evidence="6">
    <location>
        <begin position="45"/>
        <end position="162"/>
    </location>
</feature>
<keyword evidence="2" id="KW-0547">Nucleotide-binding</keyword>
<dbReference type="Pfam" id="PF17868">
    <property type="entry name" value="AAA_lid_8"/>
    <property type="match status" value="1"/>
</dbReference>
<protein>
    <submittedName>
        <fullName evidence="7">ATPase RavA</fullName>
        <ecNumber evidence="7">3.6.3.-</ecNumber>
    </submittedName>
</protein>
<keyword evidence="1" id="KW-0963">Cytoplasm</keyword>
<accession>A0A1C3J1A2</accession>
<dbReference type="CDD" id="cd00009">
    <property type="entry name" value="AAA"/>
    <property type="match status" value="1"/>
</dbReference>
<dbReference type="EMBL" id="FLQP01000061">
    <property type="protein sequence ID" value="SBS67357.1"/>
    <property type="molecule type" value="Genomic_DNA"/>
</dbReference>
<proteinExistence type="predicted"/>
<dbReference type="InterPro" id="IPR027417">
    <property type="entry name" value="P-loop_NTPase"/>
</dbReference>
<dbReference type="Proteomes" id="UP000092876">
    <property type="component" value="Unassembled WGS sequence"/>
</dbReference>
<name>A0A1C3J1A2_9VIBR</name>
<sequence length="551" mass="62447">MNPSISSHADKALLSERINKLAHALSDGVYEREDTIKLCLLAALAGESVFLLGPPGIAKSLIAKRLIQAFDNSSYFEYLMTRFSTPEEVFGPLSIQELKDNGRYVRLTEGYLPTAQVVFLDEIWKAGPAILNTLLTVVNEKTFKNGADIERVPMRLLVSASNELPDEDSGLEALYDRMLVRVFVNRIQNKQNFKSMLTTGTSQEAVIPKGLAITDIEYHQWQKELDNLELTDNSFNKLFELKTMLEDTVKKQGSASESDLYVSDRRWKKAVKLLKASAFFSGRDSVNPLDIMLLQDCLWHSPESRDVVRSVVKDFALNRAFDQQESKSQIEMSREELEEIQDDVESTLSVSLSVESTSGLRRKDVYQHDIKNAKMYSVGSAYNLIKLVMLQSNMSVSESEKGDSRWVYVAKDDFDRVLKEGHGDIYGYVNENKNLCRLKLDLDASNQLVIKDIANRSVLVSVVTTDGLDQELYNKWLNGAEKALEQLTAAEFKLKRVRTEFHDALPHNYIDPDLPKAMESSLQAVTQELETTKVKSSKIAQRIKFMSQYFE</sequence>
<dbReference type="PANTHER" id="PTHR32204:SF0">
    <property type="entry name" value="ATPASE RAVA"/>
    <property type="match status" value="1"/>
</dbReference>
<keyword evidence="3 7" id="KW-0378">Hydrolase</keyword>
<dbReference type="GO" id="GO:0016787">
    <property type="term" value="F:hydrolase activity"/>
    <property type="evidence" value="ECO:0007669"/>
    <property type="project" value="UniProtKB-KW"/>
</dbReference>
<dbReference type="GeneID" id="94235425"/>
<dbReference type="EC" id="3.6.3.-" evidence="7"/>
<dbReference type="SMART" id="SM00382">
    <property type="entry name" value="AAA"/>
    <property type="match status" value="1"/>
</dbReference>
<dbReference type="Pfam" id="PF20265">
    <property type="entry name" value="LARA_dom"/>
    <property type="match status" value="1"/>
</dbReference>
<evidence type="ECO:0000259" key="6">
    <source>
        <dbReference type="SMART" id="SM00382"/>
    </source>
</evidence>
<dbReference type="SUPFAM" id="SSF52540">
    <property type="entry name" value="P-loop containing nucleoside triphosphate hydrolases"/>
    <property type="match status" value="1"/>
</dbReference>
<dbReference type="Pfam" id="PF12592">
    <property type="entry name" value="ATPase_RavA_C"/>
    <property type="match status" value="1"/>
</dbReference>
<dbReference type="InterPro" id="IPR050513">
    <property type="entry name" value="RavA_ATPases"/>
</dbReference>
<evidence type="ECO:0000256" key="4">
    <source>
        <dbReference type="ARBA" id="ARBA00022840"/>
    </source>
</evidence>
<dbReference type="Gene3D" id="3.40.50.300">
    <property type="entry name" value="P-loop containing nucleotide triphosphate hydrolases"/>
    <property type="match status" value="1"/>
</dbReference>
<evidence type="ECO:0000313" key="7">
    <source>
        <dbReference type="EMBL" id="SBS67357.1"/>
    </source>
</evidence>
<dbReference type="Pfam" id="PF20030">
    <property type="entry name" value="bpMoxR"/>
    <property type="match status" value="1"/>
</dbReference>
<evidence type="ECO:0000256" key="1">
    <source>
        <dbReference type="ARBA" id="ARBA00022490"/>
    </source>
</evidence>
<dbReference type="OMA" id="VYEREHT"/>
<keyword evidence="4" id="KW-0067">ATP-binding</keyword>
<gene>
    <name evidence="7" type="primary">ravA_2</name>
    <name evidence="7" type="ORF">VAT7223_03659</name>
</gene>
<dbReference type="InterPro" id="IPR003593">
    <property type="entry name" value="AAA+_ATPase"/>
</dbReference>
<evidence type="ECO:0000256" key="3">
    <source>
        <dbReference type="ARBA" id="ARBA00022801"/>
    </source>
</evidence>
<dbReference type="InterPro" id="IPR022547">
    <property type="entry name" value="ATPase_RavA_C"/>
</dbReference>
<organism evidence="7 8">
    <name type="scientific">Vibrio atlanticus</name>
    <dbReference type="NCBI Taxonomy" id="693153"/>
    <lineage>
        <taxon>Bacteria</taxon>
        <taxon>Pseudomonadati</taxon>
        <taxon>Pseudomonadota</taxon>
        <taxon>Gammaproteobacteria</taxon>
        <taxon>Vibrionales</taxon>
        <taxon>Vibrionaceae</taxon>
        <taxon>Vibrio</taxon>
    </lineage>
</organism>
<keyword evidence="5" id="KW-0143">Chaperone</keyword>
<evidence type="ECO:0000313" key="8">
    <source>
        <dbReference type="Proteomes" id="UP000092876"/>
    </source>
</evidence>
<dbReference type="InterPro" id="IPR046898">
    <property type="entry name" value="RavA_LARA_dom"/>
</dbReference>
<evidence type="ECO:0000256" key="2">
    <source>
        <dbReference type="ARBA" id="ARBA00022741"/>
    </source>
</evidence>
<dbReference type="PANTHER" id="PTHR32204">
    <property type="entry name" value="ATPASE RAVA"/>
    <property type="match status" value="1"/>
</dbReference>